<accession>C7NSN7</accession>
<dbReference type="AlphaFoldDB" id="C7NSN7"/>
<dbReference type="HOGENOM" id="CLU_206262_0_0_2"/>
<dbReference type="Proteomes" id="UP000002071">
    <property type="component" value="Chromosome"/>
</dbReference>
<sequence>MVLQFVLPAVFVFAFIMVSAYAGALRALEVYFDPDADSIFLSDEAEPPRVRRE</sequence>
<evidence type="ECO:0000313" key="2">
    <source>
        <dbReference type="Proteomes" id="UP000002071"/>
    </source>
</evidence>
<gene>
    <name evidence="1" type="ordered locus">Huta_2992</name>
</gene>
<dbReference type="eggNOG" id="arCOG08202">
    <property type="taxonomic scope" value="Archaea"/>
</dbReference>
<dbReference type="EMBL" id="CP001687">
    <property type="protein sequence ID" value="ACV13153.1"/>
    <property type="molecule type" value="Genomic_DNA"/>
</dbReference>
<reference evidence="1 2" key="1">
    <citation type="journal article" date="2009" name="Stand. Genomic Sci.">
        <title>Complete genome sequence of Halorhabdus utahensis type strain (AX-2).</title>
        <authorList>
            <person name="Anderson I."/>
            <person name="Tindall B.J."/>
            <person name="Pomrenke H."/>
            <person name="Goker M."/>
            <person name="Lapidus A."/>
            <person name="Nolan M."/>
            <person name="Copeland A."/>
            <person name="Glavina Del Rio T."/>
            <person name="Chen F."/>
            <person name="Tice H."/>
            <person name="Cheng J.F."/>
            <person name="Lucas S."/>
            <person name="Chertkov O."/>
            <person name="Bruce D."/>
            <person name="Brettin T."/>
            <person name="Detter J.C."/>
            <person name="Han C."/>
            <person name="Goodwin L."/>
            <person name="Land M."/>
            <person name="Hauser L."/>
            <person name="Chang Y.J."/>
            <person name="Jeffries C.D."/>
            <person name="Pitluck S."/>
            <person name="Pati A."/>
            <person name="Mavromatis K."/>
            <person name="Ivanova N."/>
            <person name="Ovchinnikova G."/>
            <person name="Chen A."/>
            <person name="Palaniappan K."/>
            <person name="Chain P."/>
            <person name="Rohde M."/>
            <person name="Bristow J."/>
            <person name="Eisen J.A."/>
            <person name="Markowitz V."/>
            <person name="Hugenholtz P."/>
            <person name="Kyrpides N.C."/>
            <person name="Klenk H.P."/>
        </authorList>
    </citation>
    <scope>NUCLEOTIDE SEQUENCE [LARGE SCALE GENOMIC DNA]</scope>
    <source>
        <strain evidence="2">DSM 12940 / JCM 11049 / AX-2</strain>
    </source>
</reference>
<keyword evidence="2" id="KW-1185">Reference proteome</keyword>
<dbReference type="KEGG" id="hut:Huta_2992"/>
<proteinExistence type="predicted"/>
<dbReference type="GeneID" id="54763398"/>
<dbReference type="STRING" id="519442.Huta_2992"/>
<name>C7NSN7_HALUD</name>
<dbReference type="RefSeq" id="WP_015790715.1">
    <property type="nucleotide sequence ID" value="NC_013158.1"/>
</dbReference>
<evidence type="ECO:0000313" key="1">
    <source>
        <dbReference type="EMBL" id="ACV13153.1"/>
    </source>
</evidence>
<organism evidence="1 2">
    <name type="scientific">Halorhabdus utahensis (strain DSM 12940 / JCM 11049 / AX-2)</name>
    <dbReference type="NCBI Taxonomy" id="519442"/>
    <lineage>
        <taxon>Archaea</taxon>
        <taxon>Methanobacteriati</taxon>
        <taxon>Methanobacteriota</taxon>
        <taxon>Stenosarchaea group</taxon>
        <taxon>Halobacteria</taxon>
        <taxon>Halobacteriales</taxon>
        <taxon>Haloarculaceae</taxon>
        <taxon>Halorhabdus</taxon>
    </lineage>
</organism>
<dbReference type="OrthoDB" id="305392at2157"/>
<protein>
    <submittedName>
        <fullName evidence="1">Uncharacterized protein</fullName>
    </submittedName>
</protein>